<gene>
    <name evidence="5" type="ORF">M231_06931</name>
</gene>
<evidence type="ECO:0000256" key="2">
    <source>
        <dbReference type="ARBA" id="ARBA00022833"/>
    </source>
</evidence>
<feature type="compositionally biased region" description="Low complexity" evidence="3">
    <location>
        <begin position="55"/>
        <end position="65"/>
    </location>
</feature>
<accession>A0A4Q1BG31</accession>
<keyword evidence="6" id="KW-1185">Reference proteome</keyword>
<reference evidence="5 6" key="1">
    <citation type="submission" date="2016-06" db="EMBL/GenBank/DDBJ databases">
        <title>Evolution of pathogenesis and genome organization in the Tremellales.</title>
        <authorList>
            <person name="Cuomo C."/>
            <person name="Litvintseva A."/>
            <person name="Heitman J."/>
            <person name="Chen Y."/>
            <person name="Sun S."/>
            <person name="Springer D."/>
            <person name="Dromer F."/>
            <person name="Young S."/>
            <person name="Zeng Q."/>
            <person name="Chapman S."/>
            <person name="Gujja S."/>
            <person name="Saif S."/>
            <person name="Birren B."/>
        </authorList>
    </citation>
    <scope>NUCLEOTIDE SEQUENCE [LARGE SCALE GENOMIC DNA]</scope>
    <source>
        <strain evidence="5 6">ATCC 28783</strain>
    </source>
</reference>
<keyword evidence="2" id="KW-0862">Zinc</keyword>
<dbReference type="Gene3D" id="3.30.60.20">
    <property type="match status" value="1"/>
</dbReference>
<dbReference type="VEuPathDB" id="FungiDB:TREMEDRAFT_64098"/>
<evidence type="ECO:0000313" key="6">
    <source>
        <dbReference type="Proteomes" id="UP000289152"/>
    </source>
</evidence>
<dbReference type="CDD" id="cd00029">
    <property type="entry name" value="C1"/>
    <property type="match status" value="1"/>
</dbReference>
<dbReference type="OrthoDB" id="6270916at2759"/>
<feature type="domain" description="Phorbol-ester/DAG-type" evidence="4">
    <location>
        <begin position="656"/>
        <end position="713"/>
    </location>
</feature>
<feature type="region of interest" description="Disordered" evidence="3">
    <location>
        <begin position="2095"/>
        <end position="2146"/>
    </location>
</feature>
<feature type="compositionally biased region" description="Basic residues" evidence="3">
    <location>
        <begin position="2127"/>
        <end position="2137"/>
    </location>
</feature>
<dbReference type="InterPro" id="IPR002219">
    <property type="entry name" value="PKC_DAG/PE"/>
</dbReference>
<dbReference type="InterPro" id="IPR046349">
    <property type="entry name" value="C1-like_sf"/>
</dbReference>
<dbReference type="SUPFAM" id="SSF57889">
    <property type="entry name" value="Cysteine-rich domain"/>
    <property type="match status" value="1"/>
</dbReference>
<feature type="compositionally biased region" description="Low complexity" evidence="3">
    <location>
        <begin position="18"/>
        <end position="27"/>
    </location>
</feature>
<dbReference type="SMART" id="SM00109">
    <property type="entry name" value="C1"/>
    <property type="match status" value="1"/>
</dbReference>
<protein>
    <recommendedName>
        <fullName evidence="4">Phorbol-ester/DAG-type domain-containing protein</fullName>
    </recommendedName>
</protein>
<evidence type="ECO:0000256" key="3">
    <source>
        <dbReference type="SAM" id="MobiDB-lite"/>
    </source>
</evidence>
<proteinExistence type="predicted"/>
<dbReference type="EMBL" id="SDIL01000121">
    <property type="protein sequence ID" value="RXK35793.1"/>
    <property type="molecule type" value="Genomic_DNA"/>
</dbReference>
<keyword evidence="1" id="KW-0479">Metal-binding</keyword>
<name>A0A4Q1BG31_TREME</name>
<feature type="region of interest" description="Disordered" evidence="3">
    <location>
        <begin position="1"/>
        <end position="86"/>
    </location>
</feature>
<evidence type="ECO:0000256" key="1">
    <source>
        <dbReference type="ARBA" id="ARBA00022723"/>
    </source>
</evidence>
<dbReference type="GO" id="GO:0046872">
    <property type="term" value="F:metal ion binding"/>
    <property type="evidence" value="ECO:0007669"/>
    <property type="project" value="UniProtKB-KW"/>
</dbReference>
<organism evidence="5 6">
    <name type="scientific">Tremella mesenterica</name>
    <name type="common">Jelly fungus</name>
    <dbReference type="NCBI Taxonomy" id="5217"/>
    <lineage>
        <taxon>Eukaryota</taxon>
        <taxon>Fungi</taxon>
        <taxon>Dikarya</taxon>
        <taxon>Basidiomycota</taxon>
        <taxon>Agaricomycotina</taxon>
        <taxon>Tremellomycetes</taxon>
        <taxon>Tremellales</taxon>
        <taxon>Tremellaceae</taxon>
        <taxon>Tremella</taxon>
    </lineage>
</organism>
<feature type="region of interest" description="Disordered" evidence="3">
    <location>
        <begin position="371"/>
        <end position="393"/>
    </location>
</feature>
<feature type="region of interest" description="Disordered" evidence="3">
    <location>
        <begin position="880"/>
        <end position="900"/>
    </location>
</feature>
<evidence type="ECO:0000259" key="4">
    <source>
        <dbReference type="SMART" id="SM00109"/>
    </source>
</evidence>
<dbReference type="Proteomes" id="UP000289152">
    <property type="component" value="Unassembled WGS sequence"/>
</dbReference>
<feature type="compositionally biased region" description="Low complexity" evidence="3">
    <location>
        <begin position="2095"/>
        <end position="2110"/>
    </location>
</feature>
<dbReference type="InParanoid" id="A0A4Q1BG31"/>
<evidence type="ECO:0000313" key="5">
    <source>
        <dbReference type="EMBL" id="RXK35793.1"/>
    </source>
</evidence>
<sequence>MSTRNLQLPLDARRALGRRPGAAPLPRVQIDTTFQEIPSSPIHLQPPSPTNNHVSPSSPQSPTTPKRFRRPTISRPKQPPRSTRGLYETQKLLSHLLDKIDYRLPAPDLLDRAALAIKAISKRDMGKGKGRATIITQAVVAVTQSSSSSSNQPGPSQVGISNEDYDQVHLKEGEWDTEGVFELLEQTRSLLVLSDKQGLDLFTDSRISENGLYIGKKKSGRLSTSPVSPINSRSKEQDWRIEQTSFSGQNLLSRMLHTLSTLTTIEGIHKVHRYRPLCPPNALQSACLDVATFLWHKCGMQIRIRVMGMVIDSMYTFGEEMIERLCEWIEGRLGELLSILESDRGGRGKEESTIFTDPFAFASNDQNLPGFAISTEDTNPPDPHNSKTAGWLRYSPTTPHPISHSTQSSTGISSTYGTSLNLSQTSHHIASLITQLILSLTSNIDLRTSRPTTIFRVHRLFSLILNSKPDAYIDLLEVAAVSPSVSSRRALELLSSFYPHCMGHNNVARRLPSMTYSNLYERWSNSHDRVLGEDEDTHHFVPWKIENESSSSSSSHSPSSISQSYPSVQKCSTCQLDVLGFCLRCTLCHDIQHLECYNPTDDMFIHEVVVLSQQTSLPSVVSVKFSKSLSPTEDLLSISSSISSKRSHTRRKVGQHDLRLINLFNLAICNECHEPLWGSTCQAMACLSGCQMLLHPSCVDRLQQQTSSKMVQCRFRREVVIDDISGQGGNPFTLSSKELEGSYERCLPNLMIKNEDLGKLSYDELCVLYGMIWIQDEILQNGILGGSIRIVDHTPRPLDNNNPSNTSNVSASKVDFLKTKLESIEKEFLTHHGTSQPGSSALINHLSLQSIDRLPAKEYIFSHHFLTYIRTLLRCPSTPSHSPDGLLSAPNSPNPNQEEDIPISYESLKMSSLVQNLGMDLDIHNPTIVAYLLDHLRTQGLIAYPPSKGRHEINVIPHIDHDELVSFGLPMLMDSTPSIELLVVLIERLLVELDLTLVEVGLGLLVRRTWPDGLSSDYALERLGRAVMGWVMTEDETLHLIVRNYASKHLHSPGIRINPLEHSQATSVSTYQLSRQKLLNRYVRPWVQALHILSPELYAHVDEPTISPSLSKVQEENQSMAVKIATTALERISKIVDSKLVFTMLLDILIAWLEDLGSLSSLDIIYKPLSKLFGHIQMNPNVPEVEQGIWGVISDVIKQDGGEDRVCRWLRVLAVSNVGIPWETLTDLIDLSSKLSIGTDLLRSTSTVKDTSKRSLSLSAKMDLVVTINLNPKPLDSKELLTTHTNSTEYIDPSNPNTTDFNSPAYDRSIEPLNIIQETDLLHLLFLGILKPYVSSENITNTSLISSELSRKHLIMLSKRRQIITSSSLNPQIIQVCAKLLDLKRHDTEIILDFLWLILTKSSMMDLEGYVHKYCGMIYPSLWDLKGKGKGKESRSRLFWRLVSVHVGPMEVLVRKKMEDDRHTTLETLLIFILEIADSTLSHPPNSHRAAVSLLNIFFDSLMTSDNLSPDSATLLQSLLPTQLEAVSRCYEELLVQSTDDERFVILTKLRKWHNYLPTWPVLSWSCIDSLLSEVVANTQQLPSLSLIDAHLVRTSLLALGLDMLAHEIPIDYPTSQKFQQHVASACSLPWPEFDKGITQLLFPSLRGLLDSPVKMQVGGGMSKVKKMGLAGGVFVPIVLALAGQLGHVGFVEQRCLLDMLLVTFFKHNFRPVELLARKALTTLGEYLTFATCSENRLLAIRTIQVALTNFDRPSITSTAPQLFSHLSRVLVKQTKDNEDYTIIEQSHNLLHTIIKSSWKSGMFLVLFEDESHREDSVLGVVLKMLVDDQPDENSGNGPDIIRGIVWDLMEVFRKDRQYLQNVLKSLYIVVKEQSKQWSEVAVQDLPVGEFDPNFLLMTCARVFKLAPSTCAVMLLHQTSTMLHLVLTRSDVNKEAMGTLSHAAEELCKREKTEDTVKGVVNELCGSMLSGMGVMSGTMGVLLDTLLESQTSTLQDPSLPHSSTNSLPIQQSLSGCLDILLLRHPTLLRPLDPETLFSILIQTSSIILLSESILPGSLPQILTKIIDEPALIQLKIYNMLLLSSIYQSEPKFSPNPLSLSHPHNPSSLRHPQVHASPQAPHSNLSSHTHHTHHKPPHLSKESTQQPSHWKTARKSLIGLYPIIARVGCLCLKASSDHLLVSDSGEGAELLSNVFILLRLALLVVKLAQYEDTENKGERVLWDRIWSEWSRLLGISMESICVNTPLKVISHSIFLDFIFFLSSIRSDILFNHRDTLYNTLFQLSTKGTTPKLSKILKLFQHHNSDVDVDAESDSRSLHLKTLEISHRKLDMRSMMDIIKSDWIATERLKLLRN</sequence>
<comment type="caution">
    <text evidence="5">The sequence shown here is derived from an EMBL/GenBank/DDBJ whole genome shotgun (WGS) entry which is preliminary data.</text>
</comment>